<dbReference type="AlphaFoldDB" id="A0A918XLG0"/>
<evidence type="ECO:0000259" key="2">
    <source>
        <dbReference type="Pfam" id="PF13590"/>
    </source>
</evidence>
<dbReference type="Proteomes" id="UP000644693">
    <property type="component" value="Unassembled WGS sequence"/>
</dbReference>
<feature type="signal peptide" evidence="1">
    <location>
        <begin position="1"/>
        <end position="23"/>
    </location>
</feature>
<feature type="domain" description="DUF4136" evidence="2">
    <location>
        <begin position="30"/>
        <end position="199"/>
    </location>
</feature>
<dbReference type="InterPro" id="IPR025411">
    <property type="entry name" value="DUF4136"/>
</dbReference>
<organism evidence="3 4">
    <name type="scientific">Parahalioglobus pacificus</name>
    <dbReference type="NCBI Taxonomy" id="930806"/>
    <lineage>
        <taxon>Bacteria</taxon>
        <taxon>Pseudomonadati</taxon>
        <taxon>Pseudomonadota</taxon>
        <taxon>Gammaproteobacteria</taxon>
        <taxon>Cellvibrionales</taxon>
        <taxon>Halieaceae</taxon>
        <taxon>Parahalioglobus</taxon>
    </lineage>
</organism>
<evidence type="ECO:0000256" key="1">
    <source>
        <dbReference type="SAM" id="SignalP"/>
    </source>
</evidence>
<evidence type="ECO:0000313" key="4">
    <source>
        <dbReference type="Proteomes" id="UP000644693"/>
    </source>
</evidence>
<comment type="caution">
    <text evidence="3">The sequence shown here is derived from an EMBL/GenBank/DDBJ whole genome shotgun (WGS) entry which is preliminary data.</text>
</comment>
<keyword evidence="1" id="KW-0732">Signal</keyword>
<dbReference type="Pfam" id="PF13590">
    <property type="entry name" value="DUF4136"/>
    <property type="match status" value="1"/>
</dbReference>
<dbReference type="RefSeq" id="WP_189478082.1">
    <property type="nucleotide sequence ID" value="NZ_BMYM01000002.1"/>
</dbReference>
<dbReference type="EMBL" id="BMYM01000002">
    <property type="protein sequence ID" value="GHD36337.1"/>
    <property type="molecule type" value="Genomic_DNA"/>
</dbReference>
<proteinExistence type="predicted"/>
<protein>
    <recommendedName>
        <fullName evidence="2">DUF4136 domain-containing protein</fullName>
    </recommendedName>
</protein>
<name>A0A918XLG0_9GAMM</name>
<keyword evidence="4" id="KW-1185">Reference proteome</keyword>
<reference evidence="3" key="1">
    <citation type="journal article" date="2014" name="Int. J. Syst. Evol. Microbiol.">
        <title>Complete genome sequence of Corynebacterium casei LMG S-19264T (=DSM 44701T), isolated from a smear-ripened cheese.</title>
        <authorList>
            <consortium name="US DOE Joint Genome Institute (JGI-PGF)"/>
            <person name="Walter F."/>
            <person name="Albersmeier A."/>
            <person name="Kalinowski J."/>
            <person name="Ruckert C."/>
        </authorList>
    </citation>
    <scope>NUCLEOTIDE SEQUENCE</scope>
    <source>
        <strain evidence="3">KCTC 23430</strain>
    </source>
</reference>
<feature type="chain" id="PRO_5036949637" description="DUF4136 domain-containing protein" evidence="1">
    <location>
        <begin position="24"/>
        <end position="200"/>
    </location>
</feature>
<reference evidence="3" key="2">
    <citation type="submission" date="2020-09" db="EMBL/GenBank/DDBJ databases">
        <authorList>
            <person name="Sun Q."/>
            <person name="Kim S."/>
        </authorList>
    </citation>
    <scope>NUCLEOTIDE SEQUENCE</scope>
    <source>
        <strain evidence="3">KCTC 23430</strain>
    </source>
</reference>
<sequence>MSIKTLIHRAAVAFGLLALAACASTPKPDVDYKSDYDFSKVRTFSFYDESGDVTGDNPLTLSDFQKERIDDALKTALEVKTLTYVSDPSEADILMSWHLDARDKTDVRTYQTPTYGAYGPYYGPYNRYSRYNCWSCMGTQTEVSVQNYTQGTFIVDMIDPTLDKSVWRSVTQSKLKGQHESDQGKYNEAAARIMADFPPY</sequence>
<dbReference type="Gene3D" id="3.30.160.670">
    <property type="match status" value="1"/>
</dbReference>
<evidence type="ECO:0000313" key="3">
    <source>
        <dbReference type="EMBL" id="GHD36337.1"/>
    </source>
</evidence>
<gene>
    <name evidence="3" type="ORF">GCM10007053_24660</name>
</gene>
<dbReference type="PROSITE" id="PS51257">
    <property type="entry name" value="PROKAR_LIPOPROTEIN"/>
    <property type="match status" value="1"/>
</dbReference>
<accession>A0A918XLG0</accession>